<comment type="caution">
    <text evidence="2">The sequence shown here is derived from an EMBL/GenBank/DDBJ whole genome shotgun (WGS) entry which is preliminary data.</text>
</comment>
<dbReference type="Proteomes" id="UP000807469">
    <property type="component" value="Unassembled WGS sequence"/>
</dbReference>
<keyword evidence="1" id="KW-1133">Transmembrane helix</keyword>
<name>A0A9P5YTF8_9AGAR</name>
<gene>
    <name evidence="2" type="ORF">BDN70DRAFT_936096</name>
</gene>
<organism evidence="2 3">
    <name type="scientific">Pholiota conissans</name>
    <dbReference type="NCBI Taxonomy" id="109636"/>
    <lineage>
        <taxon>Eukaryota</taxon>
        <taxon>Fungi</taxon>
        <taxon>Dikarya</taxon>
        <taxon>Basidiomycota</taxon>
        <taxon>Agaricomycotina</taxon>
        <taxon>Agaricomycetes</taxon>
        <taxon>Agaricomycetidae</taxon>
        <taxon>Agaricales</taxon>
        <taxon>Agaricineae</taxon>
        <taxon>Strophariaceae</taxon>
        <taxon>Pholiota</taxon>
    </lineage>
</organism>
<reference evidence="2" key="1">
    <citation type="submission" date="2020-11" db="EMBL/GenBank/DDBJ databases">
        <authorList>
            <consortium name="DOE Joint Genome Institute"/>
            <person name="Ahrendt S."/>
            <person name="Riley R."/>
            <person name="Andreopoulos W."/>
            <person name="Labutti K."/>
            <person name="Pangilinan J."/>
            <person name="Ruiz-Duenas F.J."/>
            <person name="Barrasa J.M."/>
            <person name="Sanchez-Garcia M."/>
            <person name="Camarero S."/>
            <person name="Miyauchi S."/>
            <person name="Serrano A."/>
            <person name="Linde D."/>
            <person name="Babiker R."/>
            <person name="Drula E."/>
            <person name="Ayuso-Fernandez I."/>
            <person name="Pacheco R."/>
            <person name="Padilla G."/>
            <person name="Ferreira P."/>
            <person name="Barriuso J."/>
            <person name="Kellner H."/>
            <person name="Castanera R."/>
            <person name="Alfaro M."/>
            <person name="Ramirez L."/>
            <person name="Pisabarro A.G."/>
            <person name="Kuo A."/>
            <person name="Tritt A."/>
            <person name="Lipzen A."/>
            <person name="He G."/>
            <person name="Yan M."/>
            <person name="Ng V."/>
            <person name="Cullen D."/>
            <person name="Martin F."/>
            <person name="Rosso M.-N."/>
            <person name="Henrissat B."/>
            <person name="Hibbett D."/>
            <person name="Martinez A.T."/>
            <person name="Grigoriev I.V."/>
        </authorList>
    </citation>
    <scope>NUCLEOTIDE SEQUENCE</scope>
    <source>
        <strain evidence="2">CIRM-BRFM 674</strain>
    </source>
</reference>
<keyword evidence="1" id="KW-0812">Transmembrane</keyword>
<dbReference type="EMBL" id="MU155345">
    <property type="protein sequence ID" value="KAF9475144.1"/>
    <property type="molecule type" value="Genomic_DNA"/>
</dbReference>
<evidence type="ECO:0000313" key="2">
    <source>
        <dbReference type="EMBL" id="KAF9475144.1"/>
    </source>
</evidence>
<accession>A0A9P5YTF8</accession>
<proteinExistence type="predicted"/>
<evidence type="ECO:0000256" key="1">
    <source>
        <dbReference type="SAM" id="Phobius"/>
    </source>
</evidence>
<sequence>MGVIIASTAVTVAIIGSGVVYFGGIKACAKLIARRIMKIMLRKALGGAPNPADLITNGVKPVTQAVSAIADHLPTPINPADILAAKPVSNAVAAIADHVPNPVNVVQGQAKAVSQTVSAITEHIPTPVDVIQGQAKAVTQTVSGITEHIPTNPADVLSGKPVTNAVASIAERVPITGEAISNIAPTNWLGKGTEQLESNTSSWATGPSFLKKRTGVAAK</sequence>
<feature type="transmembrane region" description="Helical" evidence="1">
    <location>
        <begin position="12"/>
        <end position="33"/>
    </location>
</feature>
<evidence type="ECO:0000313" key="3">
    <source>
        <dbReference type="Proteomes" id="UP000807469"/>
    </source>
</evidence>
<keyword evidence="3" id="KW-1185">Reference proteome</keyword>
<protein>
    <submittedName>
        <fullName evidence="2">Uncharacterized protein</fullName>
    </submittedName>
</protein>
<keyword evidence="1" id="KW-0472">Membrane</keyword>
<dbReference type="AlphaFoldDB" id="A0A9P5YTF8"/>